<dbReference type="Proteomes" id="UP001186974">
    <property type="component" value="Unassembled WGS sequence"/>
</dbReference>
<accession>A0ACC3D7J4</accession>
<reference evidence="1" key="1">
    <citation type="submission" date="2024-09" db="EMBL/GenBank/DDBJ databases">
        <title>Black Yeasts Isolated from many extreme environments.</title>
        <authorList>
            <person name="Coleine C."/>
            <person name="Stajich J.E."/>
            <person name="Selbmann L."/>
        </authorList>
    </citation>
    <scope>NUCLEOTIDE SEQUENCE</scope>
    <source>
        <strain evidence="1">CCFEE 5737</strain>
    </source>
</reference>
<protein>
    <submittedName>
        <fullName evidence="1">Uncharacterized protein</fullName>
    </submittedName>
</protein>
<evidence type="ECO:0000313" key="1">
    <source>
        <dbReference type="EMBL" id="KAK3063146.1"/>
    </source>
</evidence>
<gene>
    <name evidence="1" type="ORF">LTS18_002640</name>
</gene>
<evidence type="ECO:0000313" key="2">
    <source>
        <dbReference type="Proteomes" id="UP001186974"/>
    </source>
</evidence>
<dbReference type="EMBL" id="JAWDJW010006973">
    <property type="protein sequence ID" value="KAK3063146.1"/>
    <property type="molecule type" value="Genomic_DNA"/>
</dbReference>
<organism evidence="1 2">
    <name type="scientific">Coniosporium uncinatum</name>
    <dbReference type="NCBI Taxonomy" id="93489"/>
    <lineage>
        <taxon>Eukaryota</taxon>
        <taxon>Fungi</taxon>
        <taxon>Dikarya</taxon>
        <taxon>Ascomycota</taxon>
        <taxon>Pezizomycotina</taxon>
        <taxon>Dothideomycetes</taxon>
        <taxon>Dothideomycetes incertae sedis</taxon>
        <taxon>Coniosporium</taxon>
    </lineage>
</organism>
<keyword evidence="2" id="KW-1185">Reference proteome</keyword>
<sequence>MPVLTIPTLHGVRSITPRIRLYNTTTSSSTVTTTTRPLSASPHPCTTSDAKTLLCSGTCTTCATPFHIYTTPTNSDSSRRRRALLHAGCPRCLRGIYHGAELAFPGVPSTIVLPAVRLVQVPKEEGCRPGTGWVCCRCSAGWMVELQALRTAGGREAVASGVSTETAATAATVEKGLKGWWGEGSRSSHAVLREFEMLMYSRCLHGCCGEGCIRWVFHREGSMEKQIQEYLEKEGAPVLEEVRCHWESGLEMLEIPTVPPKARVSRMSGRASVASILLAETEEWSVGEAEVVRYAPARAIPIQNDRVNQRTEHLGKTSSSQAIVPSQDSVPTPMSDDASSMNNSEWPKSWREMEDVDTATIASMNASGEALQPQRPRAAVIAHDGLPVRKASQLSLNLQPRLKIHRAQIVTFDMVNSPAR</sequence>
<comment type="caution">
    <text evidence="1">The sequence shown here is derived from an EMBL/GenBank/DDBJ whole genome shotgun (WGS) entry which is preliminary data.</text>
</comment>
<name>A0ACC3D7J4_9PEZI</name>
<proteinExistence type="predicted"/>